<dbReference type="Gene3D" id="3.90.550.10">
    <property type="entry name" value="Spore Coat Polysaccharide Biosynthesis Protein SpsA, Chain A"/>
    <property type="match status" value="1"/>
</dbReference>
<dbReference type="PANTHER" id="PTHR22916">
    <property type="entry name" value="GLYCOSYLTRANSFERASE"/>
    <property type="match status" value="1"/>
</dbReference>
<dbReference type="AlphaFoldDB" id="D4ZIE7"/>
<dbReference type="SUPFAM" id="SSF53448">
    <property type="entry name" value="Nucleotide-diphospho-sugar transferases"/>
    <property type="match status" value="1"/>
</dbReference>
<dbReference type="KEGG" id="svo:SVI_1475"/>
<dbReference type="EMBL" id="AP011177">
    <property type="protein sequence ID" value="BAJ01446.1"/>
    <property type="molecule type" value="Genomic_DNA"/>
</dbReference>
<name>D4ZIE7_SHEVD</name>
<accession>D4ZIE7</accession>
<evidence type="ECO:0000313" key="2">
    <source>
        <dbReference type="EMBL" id="BAJ01446.1"/>
    </source>
</evidence>
<dbReference type="InterPro" id="IPR029044">
    <property type="entry name" value="Nucleotide-diphossugar_trans"/>
</dbReference>
<dbReference type="CAZy" id="GT2">
    <property type="family name" value="Glycosyltransferase Family 2"/>
</dbReference>
<dbReference type="Proteomes" id="UP000002350">
    <property type="component" value="Chromosome"/>
</dbReference>
<proteinExistence type="predicted"/>
<dbReference type="eggNOG" id="COG0463">
    <property type="taxonomic scope" value="Bacteria"/>
</dbReference>
<dbReference type="RefSeq" id="WP_013050754.1">
    <property type="nucleotide sequence ID" value="NC_014012.1"/>
</dbReference>
<dbReference type="STRING" id="637905.SVI_1475"/>
<keyword evidence="2" id="KW-0808">Transferase</keyword>
<dbReference type="PANTHER" id="PTHR22916:SF3">
    <property type="entry name" value="UDP-GLCNAC:BETAGAL BETA-1,3-N-ACETYLGLUCOSAMINYLTRANSFERASE-LIKE PROTEIN 1"/>
    <property type="match status" value="1"/>
</dbReference>
<dbReference type="GO" id="GO:0016758">
    <property type="term" value="F:hexosyltransferase activity"/>
    <property type="evidence" value="ECO:0007669"/>
    <property type="project" value="UniProtKB-ARBA"/>
</dbReference>
<dbReference type="Pfam" id="PF00535">
    <property type="entry name" value="Glycos_transf_2"/>
    <property type="match status" value="1"/>
</dbReference>
<feature type="domain" description="Glycosyltransferase 2-like" evidence="1">
    <location>
        <begin position="4"/>
        <end position="153"/>
    </location>
</feature>
<sequence>MKVSVLLSAYNAEDFIEKAIKSILEQSYNNLELIVINDGSTDGTLSIINKFNDPRLVLINRENKGLTKSLNEAIDIATGEYICRQDADDYSYKNRIETQLEFLTVTGSDLVFCQAYDGLNAMPKRHMLNKKITARQLIFGNVLTHGTVFGKALIFKENRYDEDWKFGQDYELWLRLLKLGFCMNWSEDELYFLKKHENSISVLNASKQEELAINAIRKNGYNDLFFIRKHDGLVSTFFKKILKRFILFIET</sequence>
<organism evidence="2 3">
    <name type="scientific">Shewanella violacea (strain JCM 10179 / CIP 106290 / LMG 19151 / DSS12)</name>
    <dbReference type="NCBI Taxonomy" id="637905"/>
    <lineage>
        <taxon>Bacteria</taxon>
        <taxon>Pseudomonadati</taxon>
        <taxon>Pseudomonadota</taxon>
        <taxon>Gammaproteobacteria</taxon>
        <taxon>Alteromonadales</taxon>
        <taxon>Shewanellaceae</taxon>
        <taxon>Shewanella</taxon>
    </lineage>
</organism>
<protein>
    <submittedName>
        <fullName evidence="2">Glycosyl transferase, group 2 family protein</fullName>
    </submittedName>
</protein>
<evidence type="ECO:0000313" key="3">
    <source>
        <dbReference type="Proteomes" id="UP000002350"/>
    </source>
</evidence>
<gene>
    <name evidence="2" type="ordered locus">SVI_1475</name>
</gene>
<dbReference type="InterPro" id="IPR001173">
    <property type="entry name" value="Glyco_trans_2-like"/>
</dbReference>
<dbReference type="OrthoDB" id="9802649at2"/>
<reference evidence="3" key="1">
    <citation type="journal article" date="2010" name="Mol. Biosyst.">
        <title>Complete genome sequence and comparative analysis of Shewanella violacea, a psychrophilic and piezophilic bacterium from deep sea floor sediments.</title>
        <authorList>
            <person name="Aono E."/>
            <person name="Baba T."/>
            <person name="Ara T."/>
            <person name="Nishi T."/>
            <person name="Nakamichi T."/>
            <person name="Inamoto E."/>
            <person name="Toyonaga H."/>
            <person name="Hasegawa M."/>
            <person name="Takai Y."/>
            <person name="Okumura Y."/>
            <person name="Baba M."/>
            <person name="Tomita M."/>
            <person name="Kato C."/>
            <person name="Oshima T."/>
            <person name="Nakasone K."/>
            <person name="Mori H."/>
        </authorList>
    </citation>
    <scope>NUCLEOTIDE SEQUENCE [LARGE SCALE GENOMIC DNA]</scope>
    <source>
        <strain evidence="3">JCM 10179 / CIP 106290 / LMG 19151 / DSS12</strain>
    </source>
</reference>
<dbReference type="HOGENOM" id="CLU_025996_0_4_6"/>
<evidence type="ECO:0000259" key="1">
    <source>
        <dbReference type="Pfam" id="PF00535"/>
    </source>
</evidence>
<keyword evidence="3" id="KW-1185">Reference proteome</keyword>